<dbReference type="Proteomes" id="UP000790709">
    <property type="component" value="Unassembled WGS sequence"/>
</dbReference>
<comment type="caution">
    <text evidence="1">The sequence shown here is derived from an EMBL/GenBank/DDBJ whole genome shotgun (WGS) entry which is preliminary data.</text>
</comment>
<accession>A0ACB8B321</accession>
<reference evidence="1" key="1">
    <citation type="journal article" date="2021" name="New Phytol.">
        <title>Evolutionary innovations through gain and loss of genes in the ectomycorrhizal Boletales.</title>
        <authorList>
            <person name="Wu G."/>
            <person name="Miyauchi S."/>
            <person name="Morin E."/>
            <person name="Kuo A."/>
            <person name="Drula E."/>
            <person name="Varga T."/>
            <person name="Kohler A."/>
            <person name="Feng B."/>
            <person name="Cao Y."/>
            <person name="Lipzen A."/>
            <person name="Daum C."/>
            <person name="Hundley H."/>
            <person name="Pangilinan J."/>
            <person name="Johnson J."/>
            <person name="Barry K."/>
            <person name="LaButti K."/>
            <person name="Ng V."/>
            <person name="Ahrendt S."/>
            <person name="Min B."/>
            <person name="Choi I.G."/>
            <person name="Park H."/>
            <person name="Plett J.M."/>
            <person name="Magnuson J."/>
            <person name="Spatafora J.W."/>
            <person name="Nagy L.G."/>
            <person name="Henrissat B."/>
            <person name="Grigoriev I.V."/>
            <person name="Yang Z.L."/>
            <person name="Xu J."/>
            <person name="Martin F.M."/>
        </authorList>
    </citation>
    <scope>NUCLEOTIDE SEQUENCE</scope>
    <source>
        <strain evidence="1">KUC20120723A-06</strain>
    </source>
</reference>
<name>A0ACB8B321_9AGAM</name>
<protein>
    <submittedName>
        <fullName evidence="1">Uncharacterized protein</fullName>
    </submittedName>
</protein>
<evidence type="ECO:0000313" key="1">
    <source>
        <dbReference type="EMBL" id="KAH7919548.1"/>
    </source>
</evidence>
<keyword evidence="2" id="KW-1185">Reference proteome</keyword>
<sequence>MTMSDVLQGPLMLDTWLAKHATELDTTEPHSSLVLWRDAWGDKSGGCTFEQCAVARDPPGVRVECTMPGTYWVMKNSSVTKQFSSLYDYVDLTKHMITNVATPTRDLPVSSSDEDDTVHTKTSMTSPFVSWVPPIRVLLQIMVVTGNPGLGKGKLRSSMF</sequence>
<evidence type="ECO:0000313" key="2">
    <source>
        <dbReference type="Proteomes" id="UP000790709"/>
    </source>
</evidence>
<dbReference type="EMBL" id="MU266650">
    <property type="protein sequence ID" value="KAH7919548.1"/>
    <property type="molecule type" value="Genomic_DNA"/>
</dbReference>
<gene>
    <name evidence="1" type="ORF">BV22DRAFT_1050967</name>
</gene>
<proteinExistence type="predicted"/>
<organism evidence="1 2">
    <name type="scientific">Leucogyrophana mollusca</name>
    <dbReference type="NCBI Taxonomy" id="85980"/>
    <lineage>
        <taxon>Eukaryota</taxon>
        <taxon>Fungi</taxon>
        <taxon>Dikarya</taxon>
        <taxon>Basidiomycota</taxon>
        <taxon>Agaricomycotina</taxon>
        <taxon>Agaricomycetes</taxon>
        <taxon>Agaricomycetidae</taxon>
        <taxon>Boletales</taxon>
        <taxon>Boletales incertae sedis</taxon>
        <taxon>Leucogyrophana</taxon>
    </lineage>
</organism>